<dbReference type="PANTHER" id="PTHR35561:SF1">
    <property type="entry name" value="RNA 2',3'-CYCLIC PHOSPHODIESTERASE"/>
    <property type="match status" value="1"/>
</dbReference>
<dbReference type="HAMAP" id="MF_01940">
    <property type="entry name" value="RNA_CPDase"/>
    <property type="match status" value="1"/>
</dbReference>
<dbReference type="Gene3D" id="3.90.1140.10">
    <property type="entry name" value="Cyclic phosphodiesterase"/>
    <property type="match status" value="1"/>
</dbReference>
<dbReference type="EC" id="3.1.4.58" evidence="2"/>
<evidence type="ECO:0000313" key="5">
    <source>
        <dbReference type="Proteomes" id="UP000730482"/>
    </source>
</evidence>
<dbReference type="InterPro" id="IPR014051">
    <property type="entry name" value="Phosphoesterase_HXTX"/>
</dbReference>
<dbReference type="SUPFAM" id="SSF55144">
    <property type="entry name" value="LigT-like"/>
    <property type="match status" value="1"/>
</dbReference>
<sequence length="227" mass="24480">MRLFVAITPPRAVLLEVRAAVDALKRGNDPGVNALLRWTRPETWHITVAFYGEVSEEKAADLVERLGRVAARTTPMELSLAGAGRFGPRALWFGVQGECDRLGRLAEAAGAAARRCHIRVEDRPYRPHLTLARVNGVPRGATQDDQTGPLDLTPIVDRARPFRSPGWLAGEVELFTVAEVGEAPHAANGANTPNAATAATAAHTVNGANGGPYKRYERVAHWALTGR</sequence>
<evidence type="ECO:0000313" key="4">
    <source>
        <dbReference type="EMBL" id="MBS2547581.1"/>
    </source>
</evidence>
<name>A0ABS5KNJ0_9ACTN</name>
<dbReference type="Proteomes" id="UP000730482">
    <property type="component" value="Unassembled WGS sequence"/>
</dbReference>
<comment type="catalytic activity">
    <reaction evidence="2">
        <text>a 3'-end 2',3'-cyclophospho-ribonucleotide-RNA + H2O = a 3'-end 2'-phospho-ribonucleotide-RNA + H(+)</text>
        <dbReference type="Rhea" id="RHEA:11828"/>
        <dbReference type="Rhea" id="RHEA-COMP:10464"/>
        <dbReference type="Rhea" id="RHEA-COMP:17353"/>
        <dbReference type="ChEBI" id="CHEBI:15377"/>
        <dbReference type="ChEBI" id="CHEBI:15378"/>
        <dbReference type="ChEBI" id="CHEBI:83064"/>
        <dbReference type="ChEBI" id="CHEBI:173113"/>
        <dbReference type="EC" id="3.1.4.58"/>
    </reaction>
</comment>
<feature type="domain" description="Phosphoesterase HXTX" evidence="3">
    <location>
        <begin position="100"/>
        <end position="140"/>
    </location>
</feature>
<comment type="function">
    <text evidence="2">Hydrolyzes RNA 2',3'-cyclic phosphodiester to an RNA 2'-phosphomonoester.</text>
</comment>
<dbReference type="Pfam" id="PF02834">
    <property type="entry name" value="LigT_PEase"/>
    <property type="match status" value="2"/>
</dbReference>
<feature type="active site" description="Proton donor" evidence="2">
    <location>
        <position position="45"/>
    </location>
</feature>
<feature type="active site" description="Proton acceptor" evidence="2">
    <location>
        <position position="128"/>
    </location>
</feature>
<evidence type="ECO:0000259" key="3">
    <source>
        <dbReference type="Pfam" id="PF02834"/>
    </source>
</evidence>
<dbReference type="RefSeq" id="WP_212009162.1">
    <property type="nucleotide sequence ID" value="NZ_JAAFYZ010000030.1"/>
</dbReference>
<protein>
    <recommendedName>
        <fullName evidence="2">RNA 2',3'-cyclic phosphodiesterase</fullName>
        <shortName evidence="2">RNA 2',3'-CPDase</shortName>
        <ecNumber evidence="2">3.1.4.58</ecNumber>
    </recommendedName>
</protein>
<proteinExistence type="inferred from homology"/>
<evidence type="ECO:0000256" key="1">
    <source>
        <dbReference type="ARBA" id="ARBA00022801"/>
    </source>
</evidence>
<dbReference type="EMBL" id="JAAFYZ010000030">
    <property type="protein sequence ID" value="MBS2547581.1"/>
    <property type="molecule type" value="Genomic_DNA"/>
</dbReference>
<dbReference type="NCBIfam" id="TIGR02258">
    <property type="entry name" value="2_5_ligase"/>
    <property type="match status" value="1"/>
</dbReference>
<reference evidence="4 5" key="1">
    <citation type="submission" date="2020-02" db="EMBL/GenBank/DDBJ databases">
        <title>Acidophilic actinobacteria isolated from forest soil.</title>
        <authorList>
            <person name="Golinska P."/>
        </authorList>
    </citation>
    <scope>NUCLEOTIDE SEQUENCE [LARGE SCALE GENOMIC DNA]</scope>
    <source>
        <strain evidence="4 5">NL8</strain>
    </source>
</reference>
<feature type="short sequence motif" description="HXTX 1" evidence="2">
    <location>
        <begin position="45"/>
        <end position="48"/>
    </location>
</feature>
<keyword evidence="1 2" id="KW-0378">Hydrolase</keyword>
<evidence type="ECO:0000256" key="2">
    <source>
        <dbReference type="HAMAP-Rule" id="MF_01940"/>
    </source>
</evidence>
<dbReference type="InterPro" id="IPR009097">
    <property type="entry name" value="Cyclic_Pdiesterase"/>
</dbReference>
<feature type="short sequence motif" description="HXTX 2" evidence="2">
    <location>
        <begin position="128"/>
        <end position="131"/>
    </location>
</feature>
<accession>A0ABS5KNJ0</accession>
<organism evidence="4 5">
    <name type="scientific">Catenulispora pinistramenti</name>
    <dbReference type="NCBI Taxonomy" id="2705254"/>
    <lineage>
        <taxon>Bacteria</taxon>
        <taxon>Bacillati</taxon>
        <taxon>Actinomycetota</taxon>
        <taxon>Actinomycetes</taxon>
        <taxon>Catenulisporales</taxon>
        <taxon>Catenulisporaceae</taxon>
        <taxon>Catenulispora</taxon>
    </lineage>
</organism>
<feature type="domain" description="Phosphoesterase HXTX" evidence="3">
    <location>
        <begin position="36"/>
        <end position="89"/>
    </location>
</feature>
<keyword evidence="5" id="KW-1185">Reference proteome</keyword>
<comment type="caution">
    <text evidence="4">The sequence shown here is derived from an EMBL/GenBank/DDBJ whole genome shotgun (WGS) entry which is preliminary data.</text>
</comment>
<comment type="similarity">
    <text evidence="2">Belongs to the 2H phosphoesterase superfamily. ThpR family.</text>
</comment>
<dbReference type="PANTHER" id="PTHR35561">
    <property type="entry name" value="RNA 2',3'-CYCLIC PHOSPHODIESTERASE"/>
    <property type="match status" value="1"/>
</dbReference>
<dbReference type="InterPro" id="IPR004175">
    <property type="entry name" value="RNA_CPDase"/>
</dbReference>
<gene>
    <name evidence="4" type="primary">thpR</name>
    <name evidence="4" type="ORF">KGQ19_11930</name>
</gene>